<feature type="transmembrane region" description="Helical" evidence="7">
    <location>
        <begin position="208"/>
        <end position="225"/>
    </location>
</feature>
<dbReference type="InterPro" id="IPR036259">
    <property type="entry name" value="MFS_trans_sf"/>
</dbReference>
<proteinExistence type="predicted"/>
<feature type="transmembrane region" description="Helical" evidence="7">
    <location>
        <begin position="277"/>
        <end position="296"/>
    </location>
</feature>
<evidence type="ECO:0000256" key="7">
    <source>
        <dbReference type="SAM" id="Phobius"/>
    </source>
</evidence>
<evidence type="ECO:0000256" key="2">
    <source>
        <dbReference type="ARBA" id="ARBA00022448"/>
    </source>
</evidence>
<dbReference type="PANTHER" id="PTHR23521">
    <property type="entry name" value="TRANSPORTER MFS SUPERFAMILY"/>
    <property type="match status" value="1"/>
</dbReference>
<evidence type="ECO:0000313" key="9">
    <source>
        <dbReference type="EMBL" id="SMG24289.1"/>
    </source>
</evidence>
<feature type="transmembrane region" description="Helical" evidence="7">
    <location>
        <begin position="12"/>
        <end position="40"/>
    </location>
</feature>
<evidence type="ECO:0000313" key="10">
    <source>
        <dbReference type="Proteomes" id="UP000193834"/>
    </source>
</evidence>
<name>A0A1X7J9J1_9BACL</name>
<evidence type="ECO:0000256" key="1">
    <source>
        <dbReference type="ARBA" id="ARBA00004651"/>
    </source>
</evidence>
<reference evidence="9 10" key="1">
    <citation type="submission" date="2017-04" db="EMBL/GenBank/DDBJ databases">
        <authorList>
            <person name="Afonso C.L."/>
            <person name="Miller P.J."/>
            <person name="Scott M.A."/>
            <person name="Spackman E."/>
            <person name="Goraichik I."/>
            <person name="Dimitrov K.M."/>
            <person name="Suarez D.L."/>
            <person name="Swayne D.E."/>
        </authorList>
    </citation>
    <scope>NUCLEOTIDE SEQUENCE [LARGE SCALE GENOMIC DNA]</scope>
    <source>
        <strain evidence="9 10">11</strain>
    </source>
</reference>
<evidence type="ECO:0000256" key="4">
    <source>
        <dbReference type="ARBA" id="ARBA00022692"/>
    </source>
</evidence>
<dbReference type="InterPro" id="IPR020846">
    <property type="entry name" value="MFS_dom"/>
</dbReference>
<dbReference type="CDD" id="cd17477">
    <property type="entry name" value="MFS_YcaD_like"/>
    <property type="match status" value="1"/>
</dbReference>
<dbReference type="PANTHER" id="PTHR23521:SF2">
    <property type="entry name" value="TRANSPORTER MFS SUPERFAMILY"/>
    <property type="match status" value="1"/>
</dbReference>
<dbReference type="InterPro" id="IPR047200">
    <property type="entry name" value="MFS_YcaD-like"/>
</dbReference>
<dbReference type="Pfam" id="PF07690">
    <property type="entry name" value="MFS_1"/>
    <property type="match status" value="1"/>
</dbReference>
<evidence type="ECO:0000256" key="3">
    <source>
        <dbReference type="ARBA" id="ARBA00022475"/>
    </source>
</evidence>
<keyword evidence="10" id="KW-1185">Reference proteome</keyword>
<dbReference type="OrthoDB" id="478565at2"/>
<evidence type="ECO:0000256" key="6">
    <source>
        <dbReference type="ARBA" id="ARBA00023136"/>
    </source>
</evidence>
<organism evidence="9 10">
    <name type="scientific">Paenibacillus aquistagni</name>
    <dbReference type="NCBI Taxonomy" id="1852522"/>
    <lineage>
        <taxon>Bacteria</taxon>
        <taxon>Bacillati</taxon>
        <taxon>Bacillota</taxon>
        <taxon>Bacilli</taxon>
        <taxon>Bacillales</taxon>
        <taxon>Paenibacillaceae</taxon>
        <taxon>Paenibacillus</taxon>
    </lineage>
</organism>
<feature type="transmembrane region" description="Helical" evidence="7">
    <location>
        <begin position="81"/>
        <end position="99"/>
    </location>
</feature>
<keyword evidence="5 7" id="KW-1133">Transmembrane helix</keyword>
<feature type="transmembrane region" description="Helical" evidence="7">
    <location>
        <begin position="167"/>
        <end position="187"/>
    </location>
</feature>
<keyword evidence="4 7" id="KW-0812">Transmembrane</keyword>
<dbReference type="PROSITE" id="PS50850">
    <property type="entry name" value="MFS"/>
    <property type="match status" value="1"/>
</dbReference>
<evidence type="ECO:0000256" key="5">
    <source>
        <dbReference type="ARBA" id="ARBA00022989"/>
    </source>
</evidence>
<dbReference type="STRING" id="1852522.SAMN06295960_1364"/>
<comment type="subcellular location">
    <subcellularLocation>
        <location evidence="1">Cell membrane</location>
        <topology evidence="1">Multi-pass membrane protein</topology>
    </subcellularLocation>
</comment>
<feature type="transmembrane region" description="Helical" evidence="7">
    <location>
        <begin position="331"/>
        <end position="351"/>
    </location>
</feature>
<dbReference type="Gene3D" id="1.20.1250.20">
    <property type="entry name" value="MFS general substrate transporter like domains"/>
    <property type="match status" value="2"/>
</dbReference>
<feature type="transmembrane region" description="Helical" evidence="7">
    <location>
        <begin position="140"/>
        <end position="161"/>
    </location>
</feature>
<sequence>MLSSFRRPTTSPAWQFVILITVVMFTGLSQGLLLPLLTIFLERMGVPSDLNGLNATALYFGTFVMMFFVERILRKLGYKRMLLGGMLVVTFALMLFPLFPSIGFWFVLRIVVGVGDSALHYATQLWAVTISPADRRGRNISLYGMAYGVGFSIGPLGIHLLGISDAAPFVFIVALFILVMLIVWIKLPNQDMNAMHGEARPEKRYARSYQWAWFALLPSFLYGYMESSMNSNFPVYALRLGLDQTWIAFLLPFFGLGALILQLPLGILSDRVNRKAVLMSCGIAGGLLFCLVPLVGDNPWGILILFMLIGGLVGSFFSLGLAYAADILPKAYLPSANVIASVHFSLGSIIGPNLGGFGIRYLSIGSMFYFLGIGYVLFSIIGFRFRGKAVVSEDQQTTQAS</sequence>
<dbReference type="AlphaFoldDB" id="A0A1X7J9J1"/>
<feature type="transmembrane region" description="Helical" evidence="7">
    <location>
        <begin position="302"/>
        <end position="324"/>
    </location>
</feature>
<evidence type="ECO:0000259" key="8">
    <source>
        <dbReference type="PROSITE" id="PS50850"/>
    </source>
</evidence>
<protein>
    <submittedName>
        <fullName evidence="9">Predicted arabinose efflux permease, MFS family</fullName>
    </submittedName>
</protein>
<dbReference type="InterPro" id="IPR011701">
    <property type="entry name" value="MFS"/>
</dbReference>
<dbReference type="GO" id="GO:0005886">
    <property type="term" value="C:plasma membrane"/>
    <property type="evidence" value="ECO:0007669"/>
    <property type="project" value="UniProtKB-SubCell"/>
</dbReference>
<dbReference type="Proteomes" id="UP000193834">
    <property type="component" value="Unassembled WGS sequence"/>
</dbReference>
<keyword evidence="2" id="KW-0813">Transport</keyword>
<accession>A0A1X7J9J1</accession>
<feature type="transmembrane region" description="Helical" evidence="7">
    <location>
        <begin position="245"/>
        <end position="265"/>
    </location>
</feature>
<dbReference type="SUPFAM" id="SSF103473">
    <property type="entry name" value="MFS general substrate transporter"/>
    <property type="match status" value="1"/>
</dbReference>
<feature type="transmembrane region" description="Helical" evidence="7">
    <location>
        <begin position="357"/>
        <end position="378"/>
    </location>
</feature>
<gene>
    <name evidence="9" type="ORF">SAMN06295960_1364</name>
</gene>
<feature type="domain" description="Major facilitator superfamily (MFS) profile" evidence="8">
    <location>
        <begin position="15"/>
        <end position="390"/>
    </location>
</feature>
<dbReference type="RefSeq" id="WP_085493511.1">
    <property type="nucleotide sequence ID" value="NZ_FXAZ01000001.1"/>
</dbReference>
<dbReference type="GO" id="GO:0022857">
    <property type="term" value="F:transmembrane transporter activity"/>
    <property type="evidence" value="ECO:0007669"/>
    <property type="project" value="InterPro"/>
</dbReference>
<feature type="transmembrane region" description="Helical" evidence="7">
    <location>
        <begin position="52"/>
        <end position="69"/>
    </location>
</feature>
<keyword evidence="6 7" id="KW-0472">Membrane</keyword>
<keyword evidence="3" id="KW-1003">Cell membrane</keyword>
<dbReference type="EMBL" id="FXAZ01000001">
    <property type="protein sequence ID" value="SMG24289.1"/>
    <property type="molecule type" value="Genomic_DNA"/>
</dbReference>